<feature type="signal peptide" evidence="1">
    <location>
        <begin position="1"/>
        <end position="21"/>
    </location>
</feature>
<keyword evidence="3" id="KW-1185">Reference proteome</keyword>
<proteinExistence type="predicted"/>
<evidence type="ECO:0008006" key="4">
    <source>
        <dbReference type="Google" id="ProtNLM"/>
    </source>
</evidence>
<keyword evidence="1" id="KW-0732">Signal</keyword>
<evidence type="ECO:0000313" key="3">
    <source>
        <dbReference type="Proteomes" id="UP000236454"/>
    </source>
</evidence>
<sequence>MKLLLGLLTLITLFLSPALFAQGLTDKQTQEAYEAGIFEARATTSLQIKLHTDYLTPCEIKSYTNYGVQPLLLGKAVSAYQEIKTSAFNEVMRQRIQDSLPHQVDSVGVMNENMLHFDSEDYSNFFQAFEQTIISDSLVELKLPENTLEKLGYTYLEGLIIKHLETNKSYSLSDIKQGIRLPYVKNSPLTFVTDPRNINNTQLCIDMIYYPLKIKA</sequence>
<reference evidence="2 3" key="1">
    <citation type="submission" date="2016-10" db="EMBL/GenBank/DDBJ databases">
        <authorList>
            <person name="de Groot N.N."/>
        </authorList>
    </citation>
    <scope>NUCLEOTIDE SEQUENCE [LARGE SCALE GENOMIC DNA]</scope>
    <source>
        <strain evidence="2 3">CGMCC 1.7005</strain>
    </source>
</reference>
<gene>
    <name evidence="2" type="ORF">SAMN05216474_0618</name>
</gene>
<name>A0A1I6Y3A7_9FLAO</name>
<accession>A0A1I6Y3A7</accession>
<dbReference type="Proteomes" id="UP000236454">
    <property type="component" value="Unassembled WGS sequence"/>
</dbReference>
<evidence type="ECO:0000256" key="1">
    <source>
        <dbReference type="SAM" id="SignalP"/>
    </source>
</evidence>
<dbReference type="STRING" id="477690.SAMN05216474_0618"/>
<evidence type="ECO:0000313" key="2">
    <source>
        <dbReference type="EMBL" id="SFT44711.1"/>
    </source>
</evidence>
<feature type="chain" id="PRO_5014919176" description="DUF4919 domain-containing protein" evidence="1">
    <location>
        <begin position="22"/>
        <end position="216"/>
    </location>
</feature>
<dbReference type="AlphaFoldDB" id="A0A1I6Y3A7"/>
<protein>
    <recommendedName>
        <fullName evidence="4">DUF4919 domain-containing protein</fullName>
    </recommendedName>
</protein>
<dbReference type="RefSeq" id="WP_090246193.1">
    <property type="nucleotide sequence ID" value="NZ_FPAS01000001.1"/>
</dbReference>
<organism evidence="2 3">
    <name type="scientific">Lishizhenia tianjinensis</name>
    <dbReference type="NCBI Taxonomy" id="477690"/>
    <lineage>
        <taxon>Bacteria</taxon>
        <taxon>Pseudomonadati</taxon>
        <taxon>Bacteroidota</taxon>
        <taxon>Flavobacteriia</taxon>
        <taxon>Flavobacteriales</taxon>
        <taxon>Crocinitomicaceae</taxon>
        <taxon>Lishizhenia</taxon>
    </lineage>
</organism>
<dbReference type="EMBL" id="FPAS01000001">
    <property type="protein sequence ID" value="SFT44711.1"/>
    <property type="molecule type" value="Genomic_DNA"/>
</dbReference>